<dbReference type="SUPFAM" id="SSF75304">
    <property type="entry name" value="Amidase signature (AS) enzymes"/>
    <property type="match status" value="1"/>
</dbReference>
<name>A0A9P7C4U4_9FUNG</name>
<protein>
    <recommendedName>
        <fullName evidence="1">Amidase domain-containing protein</fullName>
    </recommendedName>
</protein>
<reference evidence="2 3" key="1">
    <citation type="journal article" date="2020" name="Microb. Genom.">
        <title>Genetic diversity of clinical and environmental Mucorales isolates obtained from an investigation of mucormycosis cases among solid organ transplant recipients.</title>
        <authorList>
            <person name="Nguyen M.H."/>
            <person name="Kaul D."/>
            <person name="Muto C."/>
            <person name="Cheng S.J."/>
            <person name="Richter R.A."/>
            <person name="Bruno V.M."/>
            <person name="Liu G."/>
            <person name="Beyhan S."/>
            <person name="Sundermann A.J."/>
            <person name="Mounaud S."/>
            <person name="Pasculle A.W."/>
            <person name="Nierman W.C."/>
            <person name="Driscoll E."/>
            <person name="Cumbie R."/>
            <person name="Clancy C.J."/>
            <person name="Dupont C.L."/>
        </authorList>
    </citation>
    <scope>NUCLEOTIDE SEQUENCE [LARGE SCALE GENOMIC DNA]</scope>
    <source>
        <strain evidence="2 3">GL24</strain>
    </source>
</reference>
<evidence type="ECO:0000259" key="1">
    <source>
        <dbReference type="Pfam" id="PF01425"/>
    </source>
</evidence>
<dbReference type="InterPro" id="IPR036928">
    <property type="entry name" value="AS_sf"/>
</dbReference>
<evidence type="ECO:0000313" key="3">
    <source>
        <dbReference type="Proteomes" id="UP000740926"/>
    </source>
</evidence>
<dbReference type="InterPro" id="IPR023631">
    <property type="entry name" value="Amidase_dom"/>
</dbReference>
<gene>
    <name evidence="2" type="ORF">G6F50_015364</name>
</gene>
<dbReference type="Proteomes" id="UP000740926">
    <property type="component" value="Unassembled WGS sequence"/>
</dbReference>
<feature type="domain" description="Amidase" evidence="1">
    <location>
        <begin position="2"/>
        <end position="85"/>
    </location>
</feature>
<dbReference type="AlphaFoldDB" id="A0A9P7C4U4"/>
<accession>A0A9P7C4U4</accession>
<dbReference type="Gene3D" id="3.90.1300.10">
    <property type="entry name" value="Amidase signature (AS) domain"/>
    <property type="match status" value="1"/>
</dbReference>
<proteinExistence type="predicted"/>
<sequence>MQAFMQTHEFLIGPVSQVLPFPVEQETVSRIEDTPMHNYIDWMRSGYYLSLTGHPAISVPCGFTDAGLPVGIQIGGRYRQEHALLQLAHAFEQATQYWRQAPVLPH</sequence>
<dbReference type="Pfam" id="PF01425">
    <property type="entry name" value="Amidase"/>
    <property type="match status" value="1"/>
</dbReference>
<organism evidence="2 3">
    <name type="scientific">Rhizopus delemar</name>
    <dbReference type="NCBI Taxonomy" id="936053"/>
    <lineage>
        <taxon>Eukaryota</taxon>
        <taxon>Fungi</taxon>
        <taxon>Fungi incertae sedis</taxon>
        <taxon>Mucoromycota</taxon>
        <taxon>Mucoromycotina</taxon>
        <taxon>Mucoromycetes</taxon>
        <taxon>Mucorales</taxon>
        <taxon>Mucorineae</taxon>
        <taxon>Rhizopodaceae</taxon>
        <taxon>Rhizopus</taxon>
    </lineage>
</organism>
<comment type="caution">
    <text evidence="2">The sequence shown here is derived from an EMBL/GenBank/DDBJ whole genome shotgun (WGS) entry which is preliminary data.</text>
</comment>
<dbReference type="InterPro" id="IPR000120">
    <property type="entry name" value="Amidase"/>
</dbReference>
<dbReference type="PANTHER" id="PTHR11895">
    <property type="entry name" value="TRANSAMIDASE"/>
    <property type="match status" value="1"/>
</dbReference>
<dbReference type="GO" id="GO:0003824">
    <property type="term" value="F:catalytic activity"/>
    <property type="evidence" value="ECO:0007669"/>
    <property type="project" value="InterPro"/>
</dbReference>
<dbReference type="EMBL" id="JAANIU010008384">
    <property type="protein sequence ID" value="KAG1535206.1"/>
    <property type="molecule type" value="Genomic_DNA"/>
</dbReference>
<evidence type="ECO:0000313" key="2">
    <source>
        <dbReference type="EMBL" id="KAG1535206.1"/>
    </source>
</evidence>
<keyword evidence="3" id="KW-1185">Reference proteome</keyword>
<dbReference type="PANTHER" id="PTHR11895:SF76">
    <property type="entry name" value="INDOLEACETAMIDE HYDROLASE"/>
    <property type="match status" value="1"/>
</dbReference>